<protein>
    <submittedName>
        <fullName evidence="2">28S ribosomal protein S28, mitochondrial-like</fullName>
    </submittedName>
</protein>
<accession>A0ABM1EE25</accession>
<dbReference type="Pfam" id="PF10246">
    <property type="entry name" value="MRP-S35"/>
    <property type="match status" value="1"/>
</dbReference>
<name>A0ABM1EE25_PRICU</name>
<dbReference type="InterPro" id="IPR019375">
    <property type="entry name" value="Ribosomal_bS1m"/>
</dbReference>
<dbReference type="PANTHER" id="PTHR13447">
    <property type="entry name" value="MITOCHONDRIAL 28S RIBOSOMAL PROTEIN S28"/>
    <property type="match status" value="1"/>
</dbReference>
<proteinExistence type="predicted"/>
<keyword evidence="1" id="KW-1185">Reference proteome</keyword>
<dbReference type="GeneID" id="106811374"/>
<dbReference type="Proteomes" id="UP000695022">
    <property type="component" value="Unplaced"/>
</dbReference>
<sequence length="201" mass="22240">MSASMLTIRGALFLRNFRVLSNPRALCSSEKPANDQSDPLDRLQKKNDPIAVSEFDSDSDKLVSKSGFAKAFNRFQHLKSQEHSAIAEDATSESFSTRLRHSKLVQIGESEGRVVVGKIFSTVEDDLYIDFGGKFHCVCKRPQKNGSAYHRGVMVRIRLIDLELSSKFLGSEKDVTLLEADASLLGLYQSHSQSSSVPANT</sequence>
<evidence type="ECO:0000313" key="2">
    <source>
        <dbReference type="RefSeq" id="XP_014670446.1"/>
    </source>
</evidence>
<dbReference type="PANTHER" id="PTHR13447:SF2">
    <property type="entry name" value="SMALL RIBOSOMAL SUBUNIT PROTEIN BS1M"/>
    <property type="match status" value="1"/>
</dbReference>
<evidence type="ECO:0000313" key="1">
    <source>
        <dbReference type="Proteomes" id="UP000695022"/>
    </source>
</evidence>
<dbReference type="RefSeq" id="XP_014670446.1">
    <property type="nucleotide sequence ID" value="XM_014814960.1"/>
</dbReference>
<gene>
    <name evidence="2" type="primary">LOC106811374</name>
</gene>
<reference evidence="2" key="1">
    <citation type="submission" date="2025-08" db="UniProtKB">
        <authorList>
            <consortium name="RefSeq"/>
        </authorList>
    </citation>
    <scope>IDENTIFICATION</scope>
</reference>
<organism evidence="1 2">
    <name type="scientific">Priapulus caudatus</name>
    <name type="common">Priapulid worm</name>
    <dbReference type="NCBI Taxonomy" id="37621"/>
    <lineage>
        <taxon>Eukaryota</taxon>
        <taxon>Metazoa</taxon>
        <taxon>Ecdysozoa</taxon>
        <taxon>Scalidophora</taxon>
        <taxon>Priapulida</taxon>
        <taxon>Priapulimorpha</taxon>
        <taxon>Priapulimorphida</taxon>
        <taxon>Priapulidae</taxon>
        <taxon>Priapulus</taxon>
    </lineage>
</organism>